<comment type="similarity">
    <text evidence="1">Belongs to the zinc-containing alcohol dehydrogenase family. Quinone oxidoreductase subfamily.</text>
</comment>
<sequence>MKAAGLSRYLPIEDSRALEDFELPPPAAPQGQDLLVGVQAVSVNPVDAKLRRSGKGEETPPRILGFDAAGTVLAVGPGVTAFEVGDEVYYAGDVTRPGCNAQLQLVDERLVGRKPATLDFAEAAALPLTTLTAWELLFQRMPYQLDGRRNAGRVLLIIGGAGGVGSMAIQLGRHAGFTVVATASREESRAWCLQMGAGHVIDHRQPLAPQLQALGIAQVDAALNLADTDRYWQALGELLAPQGHVGLVVEPAGELRIGDPYKAKCIGIHWEFMFARARFRTADMIEQHRILTRAASLIDAGELRTTLTRRLGPINAANLRQAHRLLESGSTVGKLVLEGWD</sequence>
<name>A0ABR5NGG5_9GAMM</name>
<dbReference type="InterPro" id="IPR036291">
    <property type="entry name" value="NAD(P)-bd_dom_sf"/>
</dbReference>
<dbReference type="CDD" id="cd08252">
    <property type="entry name" value="AL_MDR"/>
    <property type="match status" value="1"/>
</dbReference>
<dbReference type="RefSeq" id="WP_055767576.1">
    <property type="nucleotide sequence ID" value="NZ_JAFKME010000003.1"/>
</dbReference>
<dbReference type="InterPro" id="IPR013154">
    <property type="entry name" value="ADH-like_N"/>
</dbReference>
<evidence type="ECO:0000259" key="2">
    <source>
        <dbReference type="SMART" id="SM00829"/>
    </source>
</evidence>
<reference evidence="3 4" key="1">
    <citation type="submission" date="2015-05" db="EMBL/GenBank/DDBJ databases">
        <title>Genome sequencing and analysis of members of genus Stenotrophomonas.</title>
        <authorList>
            <person name="Patil P.P."/>
            <person name="Midha S."/>
            <person name="Patil P.B."/>
        </authorList>
    </citation>
    <scope>NUCLEOTIDE SEQUENCE [LARGE SCALE GENOMIC DNA]</scope>
    <source>
        <strain evidence="3 4">DSM 12575</strain>
    </source>
</reference>
<evidence type="ECO:0000256" key="1">
    <source>
        <dbReference type="RuleBase" id="RU364000"/>
    </source>
</evidence>
<feature type="domain" description="Enoyl reductase (ER)" evidence="2">
    <location>
        <begin position="16"/>
        <end position="337"/>
    </location>
</feature>
<accession>A0ABR5NGG5</accession>
<evidence type="ECO:0000313" key="4">
    <source>
        <dbReference type="Proteomes" id="UP000050902"/>
    </source>
</evidence>
<dbReference type="Gene3D" id="3.90.180.10">
    <property type="entry name" value="Medium-chain alcohol dehydrogenases, catalytic domain"/>
    <property type="match status" value="1"/>
</dbReference>
<protein>
    <recommendedName>
        <fullName evidence="1">Zinc-type alcohol dehydrogenase-like protein</fullName>
    </recommendedName>
</protein>
<dbReference type="EMBL" id="LDJG01000031">
    <property type="protein sequence ID" value="KRG54367.1"/>
    <property type="molecule type" value="Genomic_DNA"/>
</dbReference>
<comment type="caution">
    <text evidence="3">The sequence shown here is derived from an EMBL/GenBank/DDBJ whole genome shotgun (WGS) entry which is preliminary data.</text>
</comment>
<dbReference type="Gene3D" id="3.40.50.720">
    <property type="entry name" value="NAD(P)-binding Rossmann-like Domain"/>
    <property type="match status" value="1"/>
</dbReference>
<gene>
    <name evidence="3" type="ORF">ABB22_16055</name>
</gene>
<keyword evidence="1" id="KW-0479">Metal-binding</keyword>
<dbReference type="Pfam" id="PF13602">
    <property type="entry name" value="ADH_zinc_N_2"/>
    <property type="match status" value="1"/>
</dbReference>
<dbReference type="InterPro" id="IPR020843">
    <property type="entry name" value="ER"/>
</dbReference>
<dbReference type="SMART" id="SM00829">
    <property type="entry name" value="PKS_ER"/>
    <property type="match status" value="1"/>
</dbReference>
<dbReference type="InterPro" id="IPR011032">
    <property type="entry name" value="GroES-like_sf"/>
</dbReference>
<dbReference type="SUPFAM" id="SSF50129">
    <property type="entry name" value="GroES-like"/>
    <property type="match status" value="1"/>
</dbReference>
<keyword evidence="1" id="KW-0560">Oxidoreductase</keyword>
<organism evidence="3 4">
    <name type="scientific">Stenotrophomonas nitritireducens</name>
    <dbReference type="NCBI Taxonomy" id="83617"/>
    <lineage>
        <taxon>Bacteria</taxon>
        <taxon>Pseudomonadati</taxon>
        <taxon>Pseudomonadota</taxon>
        <taxon>Gammaproteobacteria</taxon>
        <taxon>Lysobacterales</taxon>
        <taxon>Lysobacteraceae</taxon>
        <taxon>Stenotrophomonas</taxon>
    </lineage>
</organism>
<dbReference type="PANTHER" id="PTHR43482">
    <property type="entry name" value="PROTEIN AST1-RELATED"/>
    <property type="match status" value="1"/>
</dbReference>
<dbReference type="InterPro" id="IPR014182">
    <property type="entry name" value="ADH_Zn_typ-1"/>
</dbReference>
<dbReference type="SUPFAM" id="SSF51735">
    <property type="entry name" value="NAD(P)-binding Rossmann-fold domains"/>
    <property type="match status" value="1"/>
</dbReference>
<dbReference type="NCBIfam" id="TIGR02817">
    <property type="entry name" value="adh_fam_1"/>
    <property type="match status" value="1"/>
</dbReference>
<keyword evidence="1" id="KW-0862">Zinc</keyword>
<dbReference type="Proteomes" id="UP000050902">
    <property type="component" value="Unassembled WGS sequence"/>
</dbReference>
<dbReference type="PANTHER" id="PTHR43482:SF1">
    <property type="entry name" value="PROTEIN AST1-RELATED"/>
    <property type="match status" value="1"/>
</dbReference>
<keyword evidence="4" id="KW-1185">Reference proteome</keyword>
<dbReference type="InterPro" id="IPR052585">
    <property type="entry name" value="Lipid_raft_assoc_Zn_ADH"/>
</dbReference>
<dbReference type="Pfam" id="PF08240">
    <property type="entry name" value="ADH_N"/>
    <property type="match status" value="1"/>
</dbReference>
<evidence type="ECO:0000313" key="3">
    <source>
        <dbReference type="EMBL" id="KRG54367.1"/>
    </source>
</evidence>
<proteinExistence type="inferred from homology"/>